<organism evidence="3 4">
    <name type="scientific">Parasulfitobacter algicola</name>
    <dbReference type="NCBI Taxonomy" id="2614809"/>
    <lineage>
        <taxon>Bacteria</taxon>
        <taxon>Pseudomonadati</taxon>
        <taxon>Pseudomonadota</taxon>
        <taxon>Alphaproteobacteria</taxon>
        <taxon>Rhodobacterales</taxon>
        <taxon>Roseobacteraceae</taxon>
        <taxon>Parasulfitobacter</taxon>
    </lineage>
</organism>
<evidence type="ECO:0000313" key="4">
    <source>
        <dbReference type="Proteomes" id="UP000777935"/>
    </source>
</evidence>
<dbReference type="SUPFAM" id="SSF160544">
    <property type="entry name" value="EscU C-terminal domain-like"/>
    <property type="match status" value="1"/>
</dbReference>
<evidence type="ECO:0000256" key="2">
    <source>
        <dbReference type="SAM" id="Phobius"/>
    </source>
</evidence>
<dbReference type="InterPro" id="IPR029025">
    <property type="entry name" value="T3SS_substrate_exporter_C"/>
</dbReference>
<keyword evidence="2" id="KW-1133">Transmembrane helix</keyword>
<name>A0ABX2IZE2_9RHOB</name>
<dbReference type="Gene3D" id="3.40.1690.10">
    <property type="entry name" value="secretion proteins EscU"/>
    <property type="match status" value="1"/>
</dbReference>
<feature type="transmembrane region" description="Helical" evidence="2">
    <location>
        <begin position="178"/>
        <end position="207"/>
    </location>
</feature>
<reference evidence="3 4" key="1">
    <citation type="submission" date="2020-06" db="EMBL/GenBank/DDBJ databases">
        <title>Sulfitobacter algicola sp. nov., isolated from green algae.</title>
        <authorList>
            <person name="Wang C."/>
        </authorList>
    </citation>
    <scope>NUCLEOTIDE SEQUENCE [LARGE SCALE GENOMIC DNA]</scope>
    <source>
        <strain evidence="3 4">1151</strain>
    </source>
</reference>
<proteinExistence type="inferred from homology"/>
<dbReference type="RefSeq" id="WP_174139907.1">
    <property type="nucleotide sequence ID" value="NZ_JABUFE010000018.1"/>
</dbReference>
<dbReference type="PANTHER" id="PTHR30531:SF12">
    <property type="entry name" value="FLAGELLAR BIOSYNTHETIC PROTEIN FLHB"/>
    <property type="match status" value="1"/>
</dbReference>
<comment type="similarity">
    <text evidence="1">Belongs to the type III secretion exporter family.</text>
</comment>
<dbReference type="PANTHER" id="PTHR30531">
    <property type="entry name" value="FLAGELLAR BIOSYNTHETIC PROTEIN FLHB"/>
    <property type="match status" value="1"/>
</dbReference>
<feature type="transmembrane region" description="Helical" evidence="2">
    <location>
        <begin position="30"/>
        <end position="54"/>
    </location>
</feature>
<dbReference type="InterPro" id="IPR006135">
    <property type="entry name" value="T3SS_substrate_exporter"/>
</dbReference>
<feature type="transmembrane region" description="Helical" evidence="2">
    <location>
        <begin position="149"/>
        <end position="172"/>
    </location>
</feature>
<keyword evidence="2" id="KW-0472">Membrane</keyword>
<sequence>MSSEEKTLPPSEKKLSDARKKGQIAHYNDLVTAIVFAGTLLFLFIQIYAIAVFLQNGIHDAVRSISEPFESAAITGIATGFGRVTGLLSPLFLIIFALTVLLNIALNKGFLFSTEAISPKLSNLDPVSGLKRIFGARALIELLKSLFKLLALGAVLIILMISISGSLIYIPACGFGCILQAAIGVAVTILVCALVVFLIVGAADVPFQKWLFEKDMKMSQTEAKQERKDSDGNPEIKSALRSLRMEEAGASGAKLGLTQATLLIIGTKIAIGLRYDPDDTPVPMFVAKAVDDMAIDLLRQAIDMDIPIHRDEFLATDLIKGASIGTHIKKRDFSKIARTIHLSMQQKK</sequence>
<dbReference type="Pfam" id="PF01312">
    <property type="entry name" value="Bac_export_2"/>
    <property type="match status" value="1"/>
</dbReference>
<comment type="caution">
    <text evidence="3">The sequence shown here is derived from an EMBL/GenBank/DDBJ whole genome shotgun (WGS) entry which is preliminary data.</text>
</comment>
<dbReference type="EMBL" id="JABUFE010000018">
    <property type="protein sequence ID" value="NSX56755.1"/>
    <property type="molecule type" value="Genomic_DNA"/>
</dbReference>
<gene>
    <name evidence="3" type="ORF">HRQ87_18385</name>
</gene>
<dbReference type="Proteomes" id="UP000777935">
    <property type="component" value="Unassembled WGS sequence"/>
</dbReference>
<protein>
    <submittedName>
        <fullName evidence="3">EscU/YscU/HrcU family type III secretion system export apparatus switch protein</fullName>
    </submittedName>
</protein>
<feature type="transmembrane region" description="Helical" evidence="2">
    <location>
        <begin position="87"/>
        <end position="106"/>
    </location>
</feature>
<evidence type="ECO:0000256" key="1">
    <source>
        <dbReference type="ARBA" id="ARBA00010690"/>
    </source>
</evidence>
<evidence type="ECO:0000313" key="3">
    <source>
        <dbReference type="EMBL" id="NSX56755.1"/>
    </source>
</evidence>
<keyword evidence="2" id="KW-0812">Transmembrane</keyword>
<keyword evidence="4" id="KW-1185">Reference proteome</keyword>
<dbReference type="PRINTS" id="PR00950">
    <property type="entry name" value="TYPE3IMSPROT"/>
</dbReference>
<accession>A0ABX2IZE2</accession>